<evidence type="ECO:0000313" key="2">
    <source>
        <dbReference type="Proteomes" id="UP000198224"/>
    </source>
</evidence>
<proteinExistence type="predicted"/>
<dbReference type="AlphaFoldDB" id="A0A1C4WPK6"/>
<reference evidence="2" key="1">
    <citation type="submission" date="2016-06" db="EMBL/GenBank/DDBJ databases">
        <authorList>
            <person name="Varghese N."/>
            <person name="Submissions Spin"/>
        </authorList>
    </citation>
    <scope>NUCLEOTIDE SEQUENCE [LARGE SCALE GENOMIC DNA]</scope>
    <source>
        <strain evidence="2">DSM 45160</strain>
    </source>
</reference>
<sequence length="89" mass="9127">MAAPTATAALNATVFAPGDQMLLTVTYSDADTKPLTVTIVVTDAQGNSSAPVKVTAVIDPLTVTVTDNSGRTWTRVSDNGSVAVYRSVA</sequence>
<dbReference type="GeneID" id="300127369"/>
<protein>
    <recommendedName>
        <fullName evidence="3">Ig-like domain (Group 3)</fullName>
    </recommendedName>
</protein>
<evidence type="ECO:0008006" key="3">
    <source>
        <dbReference type="Google" id="ProtNLM"/>
    </source>
</evidence>
<dbReference type="Proteomes" id="UP000198224">
    <property type="component" value="Chromosome I"/>
</dbReference>
<dbReference type="eggNOG" id="ENOG50325N4">
    <property type="taxonomic scope" value="Bacteria"/>
</dbReference>
<keyword evidence="2" id="KW-1185">Reference proteome</keyword>
<evidence type="ECO:0000313" key="1">
    <source>
        <dbReference type="EMBL" id="SCE98088.1"/>
    </source>
</evidence>
<name>A0A1C4WPK6_9ACTN</name>
<dbReference type="RefSeq" id="WP_088988188.1">
    <property type="nucleotide sequence ID" value="NZ_LT607409.1"/>
</dbReference>
<gene>
    <name evidence="1" type="ORF">GA0070612_2686</name>
</gene>
<organism evidence="1 2">
    <name type="scientific">Micromonospora chokoriensis</name>
    <dbReference type="NCBI Taxonomy" id="356851"/>
    <lineage>
        <taxon>Bacteria</taxon>
        <taxon>Bacillati</taxon>
        <taxon>Actinomycetota</taxon>
        <taxon>Actinomycetes</taxon>
        <taxon>Micromonosporales</taxon>
        <taxon>Micromonosporaceae</taxon>
        <taxon>Micromonospora</taxon>
    </lineage>
</organism>
<dbReference type="EMBL" id="LT607409">
    <property type="protein sequence ID" value="SCE98088.1"/>
    <property type="molecule type" value="Genomic_DNA"/>
</dbReference>
<accession>A0A1C4WPK6</accession>